<dbReference type="PROSITE" id="PS50110">
    <property type="entry name" value="RESPONSE_REGULATORY"/>
    <property type="match status" value="1"/>
</dbReference>
<evidence type="ECO:0000256" key="3">
    <source>
        <dbReference type="ARBA" id="ARBA00023015"/>
    </source>
</evidence>
<dbReference type="RefSeq" id="WP_155462383.1">
    <property type="nucleotide sequence ID" value="NZ_WNKY01000003.1"/>
</dbReference>
<feature type="modified residue" description="4-aspartylphosphate" evidence="6">
    <location>
        <position position="50"/>
    </location>
</feature>
<evidence type="ECO:0000256" key="7">
    <source>
        <dbReference type="PROSITE-ProRule" id="PRU01091"/>
    </source>
</evidence>
<keyword evidence="5" id="KW-0804">Transcription</keyword>
<dbReference type="PANTHER" id="PTHR48111:SF1">
    <property type="entry name" value="TWO-COMPONENT RESPONSE REGULATOR ORR33"/>
    <property type="match status" value="1"/>
</dbReference>
<dbReference type="PANTHER" id="PTHR48111">
    <property type="entry name" value="REGULATOR OF RPOS"/>
    <property type="match status" value="1"/>
</dbReference>
<evidence type="ECO:0000313" key="10">
    <source>
        <dbReference type="EMBL" id="MTV37041.1"/>
    </source>
</evidence>
<dbReference type="GO" id="GO:0006355">
    <property type="term" value="P:regulation of DNA-templated transcription"/>
    <property type="evidence" value="ECO:0007669"/>
    <property type="project" value="InterPro"/>
</dbReference>
<dbReference type="FunFam" id="1.10.10.10:FF:000005">
    <property type="entry name" value="Two-component system response regulator"/>
    <property type="match status" value="1"/>
</dbReference>
<dbReference type="AlphaFoldDB" id="A0A6L6PEN4"/>
<dbReference type="Proteomes" id="UP000475582">
    <property type="component" value="Unassembled WGS sequence"/>
</dbReference>
<dbReference type="InterPro" id="IPR001867">
    <property type="entry name" value="OmpR/PhoB-type_DNA-bd"/>
</dbReference>
<feature type="DNA-binding region" description="OmpR/PhoB-type" evidence="7">
    <location>
        <begin position="123"/>
        <end position="221"/>
    </location>
</feature>
<accession>A0A6L6PEN4</accession>
<feature type="domain" description="OmpR/PhoB-type" evidence="9">
    <location>
        <begin position="123"/>
        <end position="221"/>
    </location>
</feature>
<dbReference type="GO" id="GO:0000976">
    <property type="term" value="F:transcription cis-regulatory region binding"/>
    <property type="evidence" value="ECO:0007669"/>
    <property type="project" value="TreeGrafter"/>
</dbReference>
<dbReference type="Gene3D" id="3.40.50.2300">
    <property type="match status" value="1"/>
</dbReference>
<evidence type="ECO:0000259" key="9">
    <source>
        <dbReference type="PROSITE" id="PS51755"/>
    </source>
</evidence>
<dbReference type="SUPFAM" id="SSF52172">
    <property type="entry name" value="CheY-like"/>
    <property type="match status" value="1"/>
</dbReference>
<dbReference type="CDD" id="cd00383">
    <property type="entry name" value="trans_reg_C"/>
    <property type="match status" value="1"/>
</dbReference>
<evidence type="ECO:0000259" key="8">
    <source>
        <dbReference type="PROSITE" id="PS50110"/>
    </source>
</evidence>
<comment type="caution">
    <text evidence="10">The sequence shown here is derived from an EMBL/GenBank/DDBJ whole genome shotgun (WGS) entry which is preliminary data.</text>
</comment>
<keyword evidence="1 6" id="KW-0597">Phosphoprotein</keyword>
<keyword evidence="11" id="KW-1185">Reference proteome</keyword>
<dbReference type="InterPro" id="IPR001789">
    <property type="entry name" value="Sig_transdc_resp-reg_receiver"/>
</dbReference>
<reference evidence="10 11" key="1">
    <citation type="submission" date="2019-11" db="EMBL/GenBank/DDBJ databases">
        <title>Type strains purchased from KCTC, JCM and DSMZ.</title>
        <authorList>
            <person name="Lu H."/>
        </authorList>
    </citation>
    <scope>NUCLEOTIDE SEQUENCE [LARGE SCALE GENOMIC DNA]</scope>
    <source>
        <strain evidence="10 11">KCTC 22382</strain>
    </source>
</reference>
<dbReference type="GO" id="GO:0032993">
    <property type="term" value="C:protein-DNA complex"/>
    <property type="evidence" value="ECO:0007669"/>
    <property type="project" value="TreeGrafter"/>
</dbReference>
<evidence type="ECO:0000256" key="1">
    <source>
        <dbReference type="ARBA" id="ARBA00022553"/>
    </source>
</evidence>
<dbReference type="PROSITE" id="PS51755">
    <property type="entry name" value="OMPR_PHOB"/>
    <property type="match status" value="1"/>
</dbReference>
<evidence type="ECO:0000256" key="2">
    <source>
        <dbReference type="ARBA" id="ARBA00023012"/>
    </source>
</evidence>
<evidence type="ECO:0000313" key="11">
    <source>
        <dbReference type="Proteomes" id="UP000475582"/>
    </source>
</evidence>
<gene>
    <name evidence="10" type="ORF">GM676_05525</name>
</gene>
<evidence type="ECO:0000256" key="5">
    <source>
        <dbReference type="ARBA" id="ARBA00023163"/>
    </source>
</evidence>
<dbReference type="Pfam" id="PF00486">
    <property type="entry name" value="Trans_reg_C"/>
    <property type="match status" value="1"/>
</dbReference>
<evidence type="ECO:0000256" key="4">
    <source>
        <dbReference type="ARBA" id="ARBA00023125"/>
    </source>
</evidence>
<dbReference type="Pfam" id="PF00072">
    <property type="entry name" value="Response_reg"/>
    <property type="match status" value="1"/>
</dbReference>
<dbReference type="Gene3D" id="1.10.10.10">
    <property type="entry name" value="Winged helix-like DNA-binding domain superfamily/Winged helix DNA-binding domain"/>
    <property type="match status" value="1"/>
</dbReference>
<dbReference type="EMBL" id="WNKY01000003">
    <property type="protein sequence ID" value="MTV37041.1"/>
    <property type="molecule type" value="Genomic_DNA"/>
</dbReference>
<dbReference type="OrthoDB" id="9802426at2"/>
<protein>
    <submittedName>
        <fullName evidence="10">Response regulator</fullName>
    </submittedName>
</protein>
<keyword evidence="2" id="KW-0902">Two-component regulatory system</keyword>
<dbReference type="GO" id="GO:0000156">
    <property type="term" value="F:phosphorelay response regulator activity"/>
    <property type="evidence" value="ECO:0007669"/>
    <property type="project" value="TreeGrafter"/>
</dbReference>
<feature type="domain" description="Response regulatory" evidence="8">
    <location>
        <begin position="2"/>
        <end position="115"/>
    </location>
</feature>
<keyword evidence="4 7" id="KW-0238">DNA-binding</keyword>
<dbReference type="SMART" id="SM00448">
    <property type="entry name" value="REC"/>
    <property type="match status" value="1"/>
</dbReference>
<name>A0A6L6PEN4_9BURK</name>
<sequence length="227" mass="25195">MHILLVEDDHKAARLLARGLEEEGYVVTVVHAAHEVEAVDLARADLAILDWMLPGKDGVTLCREWRQRGLPLPVLMLTARDALADRIAGLNTGADDYLTKPFEFDELLARVRALLRRVVRAAPALRQVADMTVDPQTHEVRRAGVSLDLTPKEYAILEFLLQHVGEVVSRLQLAEHVWHADLIAIDNLIDVHMKNLRRKVDAPGSAALIATVRGRGFRLAPPEATDA</sequence>
<dbReference type="Gene3D" id="6.10.250.690">
    <property type="match status" value="1"/>
</dbReference>
<keyword evidence="3" id="KW-0805">Transcription regulation</keyword>
<dbReference type="InterPro" id="IPR011006">
    <property type="entry name" value="CheY-like_superfamily"/>
</dbReference>
<dbReference type="GO" id="GO:0005829">
    <property type="term" value="C:cytosol"/>
    <property type="evidence" value="ECO:0007669"/>
    <property type="project" value="TreeGrafter"/>
</dbReference>
<dbReference type="SMART" id="SM00862">
    <property type="entry name" value="Trans_reg_C"/>
    <property type="match status" value="1"/>
</dbReference>
<dbReference type="CDD" id="cd17624">
    <property type="entry name" value="REC_OmpR_PmrA-like"/>
    <property type="match status" value="1"/>
</dbReference>
<dbReference type="InterPro" id="IPR039420">
    <property type="entry name" value="WalR-like"/>
</dbReference>
<dbReference type="SUPFAM" id="SSF46894">
    <property type="entry name" value="C-terminal effector domain of the bipartite response regulators"/>
    <property type="match status" value="1"/>
</dbReference>
<dbReference type="InterPro" id="IPR016032">
    <property type="entry name" value="Sig_transdc_resp-reg_C-effctor"/>
</dbReference>
<evidence type="ECO:0000256" key="6">
    <source>
        <dbReference type="PROSITE-ProRule" id="PRU00169"/>
    </source>
</evidence>
<organism evidence="10 11">
    <name type="scientific">Duganella radicis</name>
    <dbReference type="NCBI Taxonomy" id="551988"/>
    <lineage>
        <taxon>Bacteria</taxon>
        <taxon>Pseudomonadati</taxon>
        <taxon>Pseudomonadota</taxon>
        <taxon>Betaproteobacteria</taxon>
        <taxon>Burkholderiales</taxon>
        <taxon>Oxalobacteraceae</taxon>
        <taxon>Telluria group</taxon>
        <taxon>Duganella</taxon>
    </lineage>
</organism>
<dbReference type="InterPro" id="IPR036388">
    <property type="entry name" value="WH-like_DNA-bd_sf"/>
</dbReference>
<proteinExistence type="predicted"/>